<dbReference type="EMBL" id="VSSQ01027089">
    <property type="protein sequence ID" value="MPM76132.1"/>
    <property type="molecule type" value="Genomic_DNA"/>
</dbReference>
<organism evidence="1">
    <name type="scientific">bioreactor metagenome</name>
    <dbReference type="NCBI Taxonomy" id="1076179"/>
    <lineage>
        <taxon>unclassified sequences</taxon>
        <taxon>metagenomes</taxon>
        <taxon>ecological metagenomes</taxon>
    </lineage>
</organism>
<accession>A0A645CGY2</accession>
<proteinExistence type="predicted"/>
<gene>
    <name evidence="1" type="ORF">SDC9_123127</name>
</gene>
<dbReference type="AlphaFoldDB" id="A0A645CGY2"/>
<reference evidence="1" key="1">
    <citation type="submission" date="2019-08" db="EMBL/GenBank/DDBJ databases">
        <authorList>
            <person name="Kucharzyk K."/>
            <person name="Murdoch R.W."/>
            <person name="Higgins S."/>
            <person name="Loffler F."/>
        </authorList>
    </citation>
    <scope>NUCLEOTIDE SEQUENCE</scope>
</reference>
<comment type="caution">
    <text evidence="1">The sequence shown here is derived from an EMBL/GenBank/DDBJ whole genome shotgun (WGS) entry which is preliminary data.</text>
</comment>
<sequence>MEKRPLFAAVAARQDGDPPAFFAQRPGEHLDHRGFAGSAAGKVADADHQATERVIADHPFVVHPDPELYRHPVETRGDEQDIG</sequence>
<evidence type="ECO:0000313" key="1">
    <source>
        <dbReference type="EMBL" id="MPM76132.1"/>
    </source>
</evidence>
<protein>
    <submittedName>
        <fullName evidence="1">Uncharacterized protein</fullName>
    </submittedName>
</protein>
<name>A0A645CGY2_9ZZZZ</name>